<dbReference type="Proteomes" id="UP001186944">
    <property type="component" value="Unassembled WGS sequence"/>
</dbReference>
<dbReference type="EMBL" id="VSWD01000010">
    <property type="protein sequence ID" value="KAK3091935.1"/>
    <property type="molecule type" value="Genomic_DNA"/>
</dbReference>
<organism evidence="1 2">
    <name type="scientific">Pinctada imbricata</name>
    <name type="common">Atlantic pearl-oyster</name>
    <name type="synonym">Pinctada martensii</name>
    <dbReference type="NCBI Taxonomy" id="66713"/>
    <lineage>
        <taxon>Eukaryota</taxon>
        <taxon>Metazoa</taxon>
        <taxon>Spiralia</taxon>
        <taxon>Lophotrochozoa</taxon>
        <taxon>Mollusca</taxon>
        <taxon>Bivalvia</taxon>
        <taxon>Autobranchia</taxon>
        <taxon>Pteriomorphia</taxon>
        <taxon>Pterioida</taxon>
        <taxon>Pterioidea</taxon>
        <taxon>Pteriidae</taxon>
        <taxon>Pinctada</taxon>
    </lineage>
</organism>
<gene>
    <name evidence="1" type="ORF">FSP39_023829</name>
</gene>
<reference evidence="1" key="1">
    <citation type="submission" date="2019-08" db="EMBL/GenBank/DDBJ databases">
        <title>The improved chromosome-level genome for the pearl oyster Pinctada fucata martensii using PacBio sequencing and Hi-C.</title>
        <authorList>
            <person name="Zheng Z."/>
        </authorList>
    </citation>
    <scope>NUCLEOTIDE SEQUENCE</scope>
    <source>
        <strain evidence="1">ZZ-2019</strain>
        <tissue evidence="1">Adductor muscle</tissue>
    </source>
</reference>
<name>A0AA88Y1B8_PINIB</name>
<dbReference type="AlphaFoldDB" id="A0AA88Y1B8"/>
<keyword evidence="2" id="KW-1185">Reference proteome</keyword>
<protein>
    <submittedName>
        <fullName evidence="1">Uncharacterized protein</fullName>
    </submittedName>
</protein>
<evidence type="ECO:0000313" key="1">
    <source>
        <dbReference type="EMBL" id="KAK3091935.1"/>
    </source>
</evidence>
<proteinExistence type="predicted"/>
<comment type="caution">
    <text evidence="1">The sequence shown here is derived from an EMBL/GenBank/DDBJ whole genome shotgun (WGS) entry which is preliminary data.</text>
</comment>
<accession>A0AA88Y1B8</accession>
<evidence type="ECO:0000313" key="2">
    <source>
        <dbReference type="Proteomes" id="UP001186944"/>
    </source>
</evidence>
<sequence length="180" mass="20235">MGPFSMDLFADRTNAQMSKYYSWKPDPHAVATNALAQTWTPGPGYAFPPFCLIGRCLVKKREECTQIVLITPTWQTQPWYPILLQMSIDLPVLLPMNGMTLLSPTGDKHPLILNNTLQLAGWKVSGDLSLQEDFRKKLSNFSFTRCVQARNQLTIVPGRSGMAGVSSGKLIPFHHLWPLY</sequence>